<evidence type="ECO:0000256" key="2">
    <source>
        <dbReference type="ARBA" id="ARBA00023125"/>
    </source>
</evidence>
<gene>
    <name evidence="5" type="ORF">MNBD_ALPHA09-1436</name>
</gene>
<dbReference type="InterPro" id="IPR011991">
    <property type="entry name" value="ArsR-like_HTH"/>
</dbReference>
<proteinExistence type="predicted"/>
<dbReference type="NCBIfam" id="NF033788">
    <property type="entry name" value="HTH_metalloreg"/>
    <property type="match status" value="1"/>
</dbReference>
<dbReference type="GO" id="GO:0003700">
    <property type="term" value="F:DNA-binding transcription factor activity"/>
    <property type="evidence" value="ECO:0007669"/>
    <property type="project" value="InterPro"/>
</dbReference>
<dbReference type="AlphaFoldDB" id="A0A3B0T7D4"/>
<evidence type="ECO:0000313" key="5">
    <source>
        <dbReference type="EMBL" id="VAW14325.1"/>
    </source>
</evidence>
<dbReference type="Gene3D" id="1.10.10.10">
    <property type="entry name" value="Winged helix-like DNA-binding domain superfamily/Winged helix DNA-binding domain"/>
    <property type="match status" value="1"/>
</dbReference>
<dbReference type="InterPro" id="IPR036390">
    <property type="entry name" value="WH_DNA-bd_sf"/>
</dbReference>
<sequence>MNNSSASIALSALGHQARLQVYRLLVQAGEVGLNVGEIGSHIGLPPSTLAHHLKALADAGLIFQSRRGRQVVSCVNYALMTELLAFLTKACCAGVGPVSERMPEVVEGP</sequence>
<dbReference type="PROSITE" id="PS50987">
    <property type="entry name" value="HTH_ARSR_2"/>
    <property type="match status" value="1"/>
</dbReference>
<dbReference type="InterPro" id="IPR036388">
    <property type="entry name" value="WH-like_DNA-bd_sf"/>
</dbReference>
<evidence type="ECO:0000259" key="4">
    <source>
        <dbReference type="PROSITE" id="PS50987"/>
    </source>
</evidence>
<keyword evidence="2" id="KW-0238">DNA-binding</keyword>
<protein>
    <recommendedName>
        <fullName evidence="4">HTH arsR-type domain-containing protein</fullName>
    </recommendedName>
</protein>
<evidence type="ECO:0000256" key="1">
    <source>
        <dbReference type="ARBA" id="ARBA00023015"/>
    </source>
</evidence>
<reference evidence="5" key="1">
    <citation type="submission" date="2018-06" db="EMBL/GenBank/DDBJ databases">
        <authorList>
            <person name="Zhirakovskaya E."/>
        </authorList>
    </citation>
    <scope>NUCLEOTIDE SEQUENCE</scope>
</reference>
<feature type="domain" description="HTH arsR-type" evidence="4">
    <location>
        <begin position="1"/>
        <end position="95"/>
    </location>
</feature>
<dbReference type="SUPFAM" id="SSF46785">
    <property type="entry name" value="Winged helix' DNA-binding domain"/>
    <property type="match status" value="1"/>
</dbReference>
<dbReference type="PRINTS" id="PR00778">
    <property type="entry name" value="HTHARSR"/>
</dbReference>
<keyword evidence="3" id="KW-0804">Transcription</keyword>
<name>A0A3B0T7D4_9ZZZZ</name>
<dbReference type="GO" id="GO:0003677">
    <property type="term" value="F:DNA binding"/>
    <property type="evidence" value="ECO:0007669"/>
    <property type="project" value="UniProtKB-KW"/>
</dbReference>
<dbReference type="PANTHER" id="PTHR43132">
    <property type="entry name" value="ARSENICAL RESISTANCE OPERON REPRESSOR ARSR-RELATED"/>
    <property type="match status" value="1"/>
</dbReference>
<dbReference type="PANTHER" id="PTHR43132:SF2">
    <property type="entry name" value="ARSENICAL RESISTANCE OPERON REPRESSOR ARSR-RELATED"/>
    <property type="match status" value="1"/>
</dbReference>
<dbReference type="EMBL" id="UOEM01000074">
    <property type="protein sequence ID" value="VAW14325.1"/>
    <property type="molecule type" value="Genomic_DNA"/>
</dbReference>
<dbReference type="CDD" id="cd00090">
    <property type="entry name" value="HTH_ARSR"/>
    <property type="match status" value="1"/>
</dbReference>
<evidence type="ECO:0000256" key="3">
    <source>
        <dbReference type="ARBA" id="ARBA00023163"/>
    </source>
</evidence>
<dbReference type="Pfam" id="PF12840">
    <property type="entry name" value="HTH_20"/>
    <property type="match status" value="1"/>
</dbReference>
<dbReference type="InterPro" id="IPR001845">
    <property type="entry name" value="HTH_ArsR_DNA-bd_dom"/>
</dbReference>
<dbReference type="InterPro" id="IPR051011">
    <property type="entry name" value="Metal_resp_trans_reg"/>
</dbReference>
<dbReference type="SMART" id="SM00418">
    <property type="entry name" value="HTH_ARSR"/>
    <property type="match status" value="1"/>
</dbReference>
<accession>A0A3B0T7D4</accession>
<organism evidence="5">
    <name type="scientific">hydrothermal vent metagenome</name>
    <dbReference type="NCBI Taxonomy" id="652676"/>
    <lineage>
        <taxon>unclassified sequences</taxon>
        <taxon>metagenomes</taxon>
        <taxon>ecological metagenomes</taxon>
    </lineage>
</organism>
<keyword evidence="1" id="KW-0805">Transcription regulation</keyword>